<dbReference type="AlphaFoldDB" id="A0A0V1AA56"/>
<evidence type="ECO:0000313" key="2">
    <source>
        <dbReference type="EMBL" id="KRY21654.1"/>
    </source>
</evidence>
<gene>
    <name evidence="2" type="ORF">T12_10398</name>
</gene>
<keyword evidence="1" id="KW-1133">Transmembrane helix</keyword>
<organism evidence="2 3">
    <name type="scientific">Trichinella patagoniensis</name>
    <dbReference type="NCBI Taxonomy" id="990121"/>
    <lineage>
        <taxon>Eukaryota</taxon>
        <taxon>Metazoa</taxon>
        <taxon>Ecdysozoa</taxon>
        <taxon>Nematoda</taxon>
        <taxon>Enoplea</taxon>
        <taxon>Dorylaimia</taxon>
        <taxon>Trichinellida</taxon>
        <taxon>Trichinellidae</taxon>
        <taxon>Trichinella</taxon>
    </lineage>
</organism>
<name>A0A0V1AA56_9BILA</name>
<protein>
    <submittedName>
        <fullName evidence="2">Uncharacterized protein</fullName>
    </submittedName>
</protein>
<feature type="transmembrane region" description="Helical" evidence="1">
    <location>
        <begin position="28"/>
        <end position="47"/>
    </location>
</feature>
<dbReference type="Proteomes" id="UP000054783">
    <property type="component" value="Unassembled WGS sequence"/>
</dbReference>
<dbReference type="EMBL" id="JYDQ01000014">
    <property type="protein sequence ID" value="KRY21654.1"/>
    <property type="molecule type" value="Genomic_DNA"/>
</dbReference>
<accession>A0A0V1AA56</accession>
<keyword evidence="1" id="KW-0472">Membrane</keyword>
<keyword evidence="3" id="KW-1185">Reference proteome</keyword>
<evidence type="ECO:0000313" key="3">
    <source>
        <dbReference type="Proteomes" id="UP000054783"/>
    </source>
</evidence>
<sequence length="124" mass="13977">MAIEQSFLGRNTLMPFYLSLLPFPSQTWLSLCMLLRTITFLFFFGRYDTMVQSSEKANVEEFNFLPCSCSSSLGSSGFSTPSPLPCREPLASLGSSREFHLTACQCRFAYSMRSLTLSNRLPKT</sequence>
<dbReference type="OrthoDB" id="5932760at2759"/>
<proteinExistence type="predicted"/>
<comment type="caution">
    <text evidence="2">The sequence shown here is derived from an EMBL/GenBank/DDBJ whole genome shotgun (WGS) entry which is preliminary data.</text>
</comment>
<reference evidence="2 3" key="1">
    <citation type="submission" date="2015-01" db="EMBL/GenBank/DDBJ databases">
        <title>Evolution of Trichinella species and genotypes.</title>
        <authorList>
            <person name="Korhonen P.K."/>
            <person name="Edoardo P."/>
            <person name="Giuseppe L.R."/>
            <person name="Gasser R.B."/>
        </authorList>
    </citation>
    <scope>NUCLEOTIDE SEQUENCE [LARGE SCALE GENOMIC DNA]</scope>
    <source>
        <strain evidence="2">ISS2496</strain>
    </source>
</reference>
<evidence type="ECO:0000256" key="1">
    <source>
        <dbReference type="SAM" id="Phobius"/>
    </source>
</evidence>
<keyword evidence="1" id="KW-0812">Transmembrane</keyword>